<organism evidence="2 3">
    <name type="scientific">Gemmata massiliana</name>
    <dbReference type="NCBI Taxonomy" id="1210884"/>
    <lineage>
        <taxon>Bacteria</taxon>
        <taxon>Pseudomonadati</taxon>
        <taxon>Planctomycetota</taxon>
        <taxon>Planctomycetia</taxon>
        <taxon>Gemmatales</taxon>
        <taxon>Gemmataceae</taxon>
        <taxon>Gemmata</taxon>
    </lineage>
</organism>
<reference evidence="2 3" key="1">
    <citation type="submission" date="2019-05" db="EMBL/GenBank/DDBJ databases">
        <authorList>
            <consortium name="Science for Life Laboratories"/>
        </authorList>
    </citation>
    <scope>NUCLEOTIDE SEQUENCE [LARGE SCALE GENOMIC DNA]</scope>
    <source>
        <strain evidence="2">Soil9</strain>
    </source>
</reference>
<name>A0A6P2DED9_9BACT</name>
<proteinExistence type="predicted"/>
<evidence type="ECO:0000256" key="1">
    <source>
        <dbReference type="SAM" id="MobiDB-lite"/>
    </source>
</evidence>
<dbReference type="AlphaFoldDB" id="A0A6P2DED9"/>
<feature type="region of interest" description="Disordered" evidence="1">
    <location>
        <begin position="153"/>
        <end position="190"/>
    </location>
</feature>
<accession>A0A6P2DED9</accession>
<dbReference type="EMBL" id="LR593886">
    <property type="protein sequence ID" value="VTR98918.1"/>
    <property type="molecule type" value="Genomic_DNA"/>
</dbReference>
<protein>
    <submittedName>
        <fullName evidence="2">Uncharacterized protein</fullName>
    </submittedName>
</protein>
<feature type="compositionally biased region" description="Polar residues" evidence="1">
    <location>
        <begin position="171"/>
        <end position="190"/>
    </location>
</feature>
<dbReference type="KEGG" id="gms:SOIL9_01140"/>
<evidence type="ECO:0000313" key="2">
    <source>
        <dbReference type="EMBL" id="VTR98918.1"/>
    </source>
</evidence>
<gene>
    <name evidence="2" type="ORF">SOIL9_01140</name>
</gene>
<dbReference type="Proteomes" id="UP000464178">
    <property type="component" value="Chromosome"/>
</dbReference>
<keyword evidence="3" id="KW-1185">Reference proteome</keyword>
<evidence type="ECO:0000313" key="3">
    <source>
        <dbReference type="Proteomes" id="UP000464178"/>
    </source>
</evidence>
<sequence>MAITNGTNRSNFFRGNARVSVLPTTPETTVMSVKNGKKLPKKKPNMRERSKARQVMEKVAKKTGEMSAAERRARLAYLNKELNKLSPGLDVAESDVFKALLALGAEFIARYFPDASSASFHVTKYAPGKGGPVYSVVLPMAVPSPVGAYEHLRKDRPSAADTESGAVPTKPQENASPTPQPAKPSSETFEQSMSKCDMLAMAWVNAIRSRVRDLVDDVDPVINVGADSRWKGAEAALETVIDRSALGNLFRCLEEVERIVEELLPDDGIVRPVPALARMCREVAQQLGFVQPEANS</sequence>